<dbReference type="PROSITE" id="PS51257">
    <property type="entry name" value="PROKAR_LIPOPROTEIN"/>
    <property type="match status" value="1"/>
</dbReference>
<protein>
    <recommendedName>
        <fullName evidence="5">Extracellular solute-binding protein</fullName>
    </recommendedName>
</protein>
<dbReference type="PANTHER" id="PTHR43649">
    <property type="entry name" value="ARABINOSE-BINDING PROTEIN-RELATED"/>
    <property type="match status" value="1"/>
</dbReference>
<dbReference type="Proteomes" id="UP001157069">
    <property type="component" value="Unassembled WGS sequence"/>
</dbReference>
<accession>A0ABQ6JUE5</accession>
<keyword evidence="2" id="KW-0732">Signal</keyword>
<feature type="chain" id="PRO_5045905954" description="Extracellular solute-binding protein" evidence="2">
    <location>
        <begin position="23"/>
        <end position="240"/>
    </location>
</feature>
<dbReference type="InterPro" id="IPR006059">
    <property type="entry name" value="SBP"/>
</dbReference>
<evidence type="ECO:0000313" key="3">
    <source>
        <dbReference type="EMBL" id="GMA91916.1"/>
    </source>
</evidence>
<dbReference type="SUPFAM" id="SSF53850">
    <property type="entry name" value="Periplasmic binding protein-like II"/>
    <property type="match status" value="1"/>
</dbReference>
<feature type="signal peptide" evidence="2">
    <location>
        <begin position="1"/>
        <end position="22"/>
    </location>
</feature>
<reference evidence="4" key="1">
    <citation type="journal article" date="2019" name="Int. J. Syst. Evol. Microbiol.">
        <title>The Global Catalogue of Microorganisms (GCM) 10K type strain sequencing project: providing services to taxonomists for standard genome sequencing and annotation.</title>
        <authorList>
            <consortium name="The Broad Institute Genomics Platform"/>
            <consortium name="The Broad Institute Genome Sequencing Center for Infectious Disease"/>
            <person name="Wu L."/>
            <person name="Ma J."/>
        </authorList>
    </citation>
    <scope>NUCLEOTIDE SEQUENCE [LARGE SCALE GENOMIC DNA]</scope>
    <source>
        <strain evidence="4">NBRC 108755</strain>
    </source>
</reference>
<evidence type="ECO:0000256" key="1">
    <source>
        <dbReference type="SAM" id="MobiDB-lite"/>
    </source>
</evidence>
<sequence length="240" mass="25936">MFTRIKPWLAVATGGALVLSLAACTSEPADDDGPVTIEFWSMPFGGHAEEDVAAYVEEFNASQDDVVVEFTGLQWADGRDKIIQAVGAGTGPDVFIMAPVNQDFLSSGALASLPELGYTDEDVDPFLDIIDYAAGHDGKTYGVPIGYYANVLYYNQTILSEYGFDAPPTTWDELKETAAAITEGSGGDVMGFQIKGMDDHLNAINHTWANFFYAAGACSSPTTSRRRTPTRPRARRRSPT</sequence>
<feature type="compositionally biased region" description="Basic residues" evidence="1">
    <location>
        <begin position="224"/>
        <end position="240"/>
    </location>
</feature>
<evidence type="ECO:0008006" key="5">
    <source>
        <dbReference type="Google" id="ProtNLM"/>
    </source>
</evidence>
<organism evidence="3 4">
    <name type="scientific">Homoserinibacter gongjuensis</name>
    <dbReference type="NCBI Taxonomy" id="1162968"/>
    <lineage>
        <taxon>Bacteria</taxon>
        <taxon>Bacillati</taxon>
        <taxon>Actinomycetota</taxon>
        <taxon>Actinomycetes</taxon>
        <taxon>Micrococcales</taxon>
        <taxon>Microbacteriaceae</taxon>
        <taxon>Homoserinibacter</taxon>
    </lineage>
</organism>
<proteinExistence type="predicted"/>
<feature type="region of interest" description="Disordered" evidence="1">
    <location>
        <begin position="219"/>
        <end position="240"/>
    </location>
</feature>
<name>A0ABQ6JUE5_9MICO</name>
<gene>
    <name evidence="3" type="ORF">GCM10025869_24450</name>
</gene>
<dbReference type="Pfam" id="PF01547">
    <property type="entry name" value="SBP_bac_1"/>
    <property type="match status" value="1"/>
</dbReference>
<evidence type="ECO:0000256" key="2">
    <source>
        <dbReference type="SAM" id="SignalP"/>
    </source>
</evidence>
<evidence type="ECO:0000313" key="4">
    <source>
        <dbReference type="Proteomes" id="UP001157069"/>
    </source>
</evidence>
<dbReference type="InterPro" id="IPR050490">
    <property type="entry name" value="Bact_solute-bd_prot1"/>
</dbReference>
<dbReference type="EMBL" id="BSVA01000001">
    <property type="protein sequence ID" value="GMA91916.1"/>
    <property type="molecule type" value="Genomic_DNA"/>
</dbReference>
<comment type="caution">
    <text evidence="3">The sequence shown here is derived from an EMBL/GenBank/DDBJ whole genome shotgun (WGS) entry which is preliminary data.</text>
</comment>
<dbReference type="PANTHER" id="PTHR43649:SF12">
    <property type="entry name" value="DIACETYLCHITOBIOSE BINDING PROTEIN DASA"/>
    <property type="match status" value="1"/>
</dbReference>
<dbReference type="RefSeq" id="WP_284300463.1">
    <property type="nucleotide sequence ID" value="NZ_BSVA01000001.1"/>
</dbReference>
<keyword evidence="4" id="KW-1185">Reference proteome</keyword>
<dbReference type="Gene3D" id="3.40.190.10">
    <property type="entry name" value="Periplasmic binding protein-like II"/>
    <property type="match status" value="1"/>
</dbReference>